<dbReference type="RefSeq" id="WP_237381197.1">
    <property type="nucleotide sequence ID" value="NZ_CP071793.1"/>
</dbReference>
<evidence type="ECO:0000313" key="2">
    <source>
        <dbReference type="EMBL" id="QTD51061.1"/>
    </source>
</evidence>
<sequence length="48" mass="5846">MVSEDLKQQGYDKENEHFHRKDKEAIEKLRKKLAEEKAEEQQEEKSEE</sequence>
<accession>A0A8A4TQ60</accession>
<dbReference type="KEGG" id="scor:J3U87_01210"/>
<proteinExistence type="predicted"/>
<organism evidence="2 3">
    <name type="scientific">Sulfidibacter corallicola</name>
    <dbReference type="NCBI Taxonomy" id="2818388"/>
    <lineage>
        <taxon>Bacteria</taxon>
        <taxon>Pseudomonadati</taxon>
        <taxon>Acidobacteriota</taxon>
        <taxon>Holophagae</taxon>
        <taxon>Acanthopleuribacterales</taxon>
        <taxon>Acanthopleuribacteraceae</taxon>
        <taxon>Sulfidibacter</taxon>
    </lineage>
</organism>
<keyword evidence="3" id="KW-1185">Reference proteome</keyword>
<dbReference type="AlphaFoldDB" id="A0A8A4TQ60"/>
<evidence type="ECO:0000256" key="1">
    <source>
        <dbReference type="SAM" id="MobiDB-lite"/>
    </source>
</evidence>
<evidence type="ECO:0000313" key="3">
    <source>
        <dbReference type="Proteomes" id="UP000663929"/>
    </source>
</evidence>
<dbReference type="EMBL" id="CP071793">
    <property type="protein sequence ID" value="QTD51061.1"/>
    <property type="molecule type" value="Genomic_DNA"/>
</dbReference>
<dbReference type="Proteomes" id="UP000663929">
    <property type="component" value="Chromosome"/>
</dbReference>
<gene>
    <name evidence="2" type="ORF">J3U87_01210</name>
</gene>
<name>A0A8A4TQ60_SULCO</name>
<reference evidence="2" key="1">
    <citation type="submission" date="2021-03" db="EMBL/GenBank/DDBJ databases">
        <title>Acanthopleuribacteraceae sp. M133.</title>
        <authorList>
            <person name="Wang G."/>
        </authorList>
    </citation>
    <scope>NUCLEOTIDE SEQUENCE</scope>
    <source>
        <strain evidence="2">M133</strain>
    </source>
</reference>
<protein>
    <submittedName>
        <fullName evidence="2">Uncharacterized protein</fullName>
    </submittedName>
</protein>
<feature type="region of interest" description="Disordered" evidence="1">
    <location>
        <begin position="1"/>
        <end position="48"/>
    </location>
</feature>